<comment type="caution">
    <text evidence="1">The sequence shown here is derived from an EMBL/GenBank/DDBJ whole genome shotgun (WGS) entry which is preliminary data.</text>
</comment>
<evidence type="ECO:0000313" key="1">
    <source>
        <dbReference type="EMBL" id="TCL39218.1"/>
    </source>
</evidence>
<organism evidence="1 2">
    <name type="scientific">Anaerospora hongkongensis</name>
    <dbReference type="NCBI Taxonomy" id="244830"/>
    <lineage>
        <taxon>Bacteria</taxon>
        <taxon>Bacillati</taxon>
        <taxon>Bacillota</taxon>
        <taxon>Negativicutes</taxon>
        <taxon>Selenomonadales</taxon>
        <taxon>Sporomusaceae</taxon>
        <taxon>Anaerospora</taxon>
    </lineage>
</organism>
<accession>A0A4R1Q0Z1</accession>
<evidence type="ECO:0000313" key="2">
    <source>
        <dbReference type="Proteomes" id="UP000295063"/>
    </source>
</evidence>
<reference evidence="1 2" key="1">
    <citation type="submission" date="2019-03" db="EMBL/GenBank/DDBJ databases">
        <title>Genomic Encyclopedia of Type Strains, Phase IV (KMG-IV): sequencing the most valuable type-strain genomes for metagenomic binning, comparative biology and taxonomic classification.</title>
        <authorList>
            <person name="Goeker M."/>
        </authorList>
    </citation>
    <scope>NUCLEOTIDE SEQUENCE [LARGE SCALE GENOMIC DNA]</scope>
    <source>
        <strain evidence="1 2">DSM 15969</strain>
    </source>
</reference>
<proteinExistence type="predicted"/>
<dbReference type="AlphaFoldDB" id="A0A4R1Q0Z1"/>
<keyword evidence="2" id="KW-1185">Reference proteome</keyword>
<sequence>MHESFSKKKIRKDRVFNRGSLIREKTGPDFVVCINSEKVVKYPEAVRFRVTFLIELERTLTSSIIPHN</sequence>
<dbReference type="Proteomes" id="UP000295063">
    <property type="component" value="Unassembled WGS sequence"/>
</dbReference>
<protein>
    <submittedName>
        <fullName evidence="1">Uncharacterized protein</fullName>
    </submittedName>
</protein>
<dbReference type="EMBL" id="SLUI01000002">
    <property type="protein sequence ID" value="TCL39218.1"/>
    <property type="molecule type" value="Genomic_DNA"/>
</dbReference>
<gene>
    <name evidence="1" type="ORF">EV210_102128</name>
</gene>
<name>A0A4R1Q0Z1_9FIRM</name>